<gene>
    <name evidence="1" type="ORF">DPMN_097810</name>
</gene>
<keyword evidence="2" id="KW-1185">Reference proteome</keyword>
<proteinExistence type="predicted"/>
<evidence type="ECO:0000313" key="2">
    <source>
        <dbReference type="Proteomes" id="UP000828390"/>
    </source>
</evidence>
<comment type="caution">
    <text evidence="1">The sequence shown here is derived from an EMBL/GenBank/DDBJ whole genome shotgun (WGS) entry which is preliminary data.</text>
</comment>
<sequence length="57" mass="6364">MREDAYDESSSWASQDMTAARWLPGRTQSYKTWSVGRGHDGQLVCQPSSVCTLVTLL</sequence>
<dbReference type="AlphaFoldDB" id="A0A9D4LAY7"/>
<name>A0A9D4LAY7_DREPO</name>
<organism evidence="1 2">
    <name type="scientific">Dreissena polymorpha</name>
    <name type="common">Zebra mussel</name>
    <name type="synonym">Mytilus polymorpha</name>
    <dbReference type="NCBI Taxonomy" id="45954"/>
    <lineage>
        <taxon>Eukaryota</taxon>
        <taxon>Metazoa</taxon>
        <taxon>Spiralia</taxon>
        <taxon>Lophotrochozoa</taxon>
        <taxon>Mollusca</taxon>
        <taxon>Bivalvia</taxon>
        <taxon>Autobranchia</taxon>
        <taxon>Heteroconchia</taxon>
        <taxon>Euheterodonta</taxon>
        <taxon>Imparidentia</taxon>
        <taxon>Neoheterodontei</taxon>
        <taxon>Myida</taxon>
        <taxon>Dreissenoidea</taxon>
        <taxon>Dreissenidae</taxon>
        <taxon>Dreissena</taxon>
    </lineage>
</organism>
<accession>A0A9D4LAY7</accession>
<reference evidence="1" key="2">
    <citation type="submission" date="2020-11" db="EMBL/GenBank/DDBJ databases">
        <authorList>
            <person name="McCartney M.A."/>
            <person name="Auch B."/>
            <person name="Kono T."/>
            <person name="Mallez S."/>
            <person name="Becker A."/>
            <person name="Gohl D.M."/>
            <person name="Silverstein K.A.T."/>
            <person name="Koren S."/>
            <person name="Bechman K.B."/>
            <person name="Herman A."/>
            <person name="Abrahante J.E."/>
            <person name="Garbe J."/>
        </authorList>
    </citation>
    <scope>NUCLEOTIDE SEQUENCE</scope>
    <source>
        <strain evidence="1">Duluth1</strain>
        <tissue evidence="1">Whole animal</tissue>
    </source>
</reference>
<reference evidence="1" key="1">
    <citation type="journal article" date="2019" name="bioRxiv">
        <title>The Genome of the Zebra Mussel, Dreissena polymorpha: A Resource for Invasive Species Research.</title>
        <authorList>
            <person name="McCartney M.A."/>
            <person name="Auch B."/>
            <person name="Kono T."/>
            <person name="Mallez S."/>
            <person name="Zhang Y."/>
            <person name="Obille A."/>
            <person name="Becker A."/>
            <person name="Abrahante J.E."/>
            <person name="Garbe J."/>
            <person name="Badalamenti J.P."/>
            <person name="Herman A."/>
            <person name="Mangelson H."/>
            <person name="Liachko I."/>
            <person name="Sullivan S."/>
            <person name="Sone E.D."/>
            <person name="Koren S."/>
            <person name="Silverstein K.A.T."/>
            <person name="Beckman K.B."/>
            <person name="Gohl D.M."/>
        </authorList>
    </citation>
    <scope>NUCLEOTIDE SEQUENCE</scope>
    <source>
        <strain evidence="1">Duluth1</strain>
        <tissue evidence="1">Whole animal</tissue>
    </source>
</reference>
<evidence type="ECO:0000313" key="1">
    <source>
        <dbReference type="EMBL" id="KAH3855245.1"/>
    </source>
</evidence>
<dbReference type="Proteomes" id="UP000828390">
    <property type="component" value="Unassembled WGS sequence"/>
</dbReference>
<protein>
    <submittedName>
        <fullName evidence="1">Uncharacterized protein</fullName>
    </submittedName>
</protein>
<dbReference type="EMBL" id="JAIWYP010000003">
    <property type="protein sequence ID" value="KAH3855245.1"/>
    <property type="molecule type" value="Genomic_DNA"/>
</dbReference>